<dbReference type="GO" id="GO:0019894">
    <property type="term" value="F:kinesin binding"/>
    <property type="evidence" value="ECO:0007669"/>
    <property type="project" value="TreeGrafter"/>
</dbReference>
<keyword evidence="3" id="KW-0963">Cytoplasm</keyword>
<evidence type="ECO:0000256" key="1">
    <source>
        <dbReference type="ARBA" id="ARBA00004245"/>
    </source>
</evidence>
<keyword evidence="6 10" id="KW-0802">TPR repeat</keyword>
<dbReference type="InterPro" id="IPR002151">
    <property type="entry name" value="Kinesin_light"/>
</dbReference>
<proteinExistence type="inferred from homology"/>
<dbReference type="SUPFAM" id="SSF48452">
    <property type="entry name" value="TPR-like"/>
    <property type="match status" value="2"/>
</dbReference>
<evidence type="ECO:0000256" key="9">
    <source>
        <dbReference type="ARBA" id="ARBA00023212"/>
    </source>
</evidence>
<feature type="repeat" description="TPR" evidence="10">
    <location>
        <begin position="302"/>
        <end position="335"/>
    </location>
</feature>
<evidence type="ECO:0000256" key="5">
    <source>
        <dbReference type="ARBA" id="ARBA00022737"/>
    </source>
</evidence>
<evidence type="ECO:0000256" key="4">
    <source>
        <dbReference type="ARBA" id="ARBA00022701"/>
    </source>
</evidence>
<dbReference type="PANTHER" id="PTHR45783">
    <property type="entry name" value="KINESIN LIGHT CHAIN"/>
    <property type="match status" value="1"/>
</dbReference>
<dbReference type="AlphaFoldDB" id="A0A085WFU5"/>
<keyword evidence="9" id="KW-0206">Cytoskeleton</keyword>
<evidence type="ECO:0000256" key="7">
    <source>
        <dbReference type="ARBA" id="ARBA00023054"/>
    </source>
</evidence>
<dbReference type="SMART" id="SM00028">
    <property type="entry name" value="TPR"/>
    <property type="match status" value="12"/>
</dbReference>
<feature type="repeat" description="TPR" evidence="10">
    <location>
        <begin position="218"/>
        <end position="251"/>
    </location>
</feature>
<dbReference type="PROSITE" id="PS50005">
    <property type="entry name" value="TPR"/>
    <property type="match status" value="4"/>
</dbReference>
<feature type="repeat" description="TPR" evidence="10">
    <location>
        <begin position="176"/>
        <end position="209"/>
    </location>
</feature>
<keyword evidence="8" id="KW-0505">Motor protein</keyword>
<organism evidence="12 13">
    <name type="scientific">Hyalangium minutum</name>
    <dbReference type="NCBI Taxonomy" id="394096"/>
    <lineage>
        <taxon>Bacteria</taxon>
        <taxon>Pseudomonadati</taxon>
        <taxon>Myxococcota</taxon>
        <taxon>Myxococcia</taxon>
        <taxon>Myxococcales</taxon>
        <taxon>Cystobacterineae</taxon>
        <taxon>Archangiaceae</taxon>
        <taxon>Hyalangium</taxon>
    </lineage>
</organism>
<comment type="similarity">
    <text evidence="2">Belongs to the kinesin light chain family.</text>
</comment>
<dbReference type="InterPro" id="IPR024983">
    <property type="entry name" value="CHAT_dom"/>
</dbReference>
<dbReference type="EMBL" id="JMCB01000010">
    <property type="protein sequence ID" value="KFE66558.1"/>
    <property type="molecule type" value="Genomic_DNA"/>
</dbReference>
<dbReference type="Pfam" id="PF13424">
    <property type="entry name" value="TPR_12"/>
    <property type="match status" value="5"/>
</dbReference>
<evidence type="ECO:0000256" key="10">
    <source>
        <dbReference type="PROSITE-ProRule" id="PRU00339"/>
    </source>
</evidence>
<keyword evidence="5" id="KW-0677">Repeat</keyword>
<comment type="caution">
    <text evidence="12">The sequence shown here is derived from an EMBL/GenBank/DDBJ whole genome shotgun (WGS) entry which is preliminary data.</text>
</comment>
<reference evidence="12 13" key="1">
    <citation type="submission" date="2014-04" db="EMBL/GenBank/DDBJ databases">
        <title>Genome assembly of Hyalangium minutum DSM 14724.</title>
        <authorList>
            <person name="Sharma G."/>
            <person name="Subramanian S."/>
        </authorList>
    </citation>
    <scope>NUCLEOTIDE SEQUENCE [LARGE SCALE GENOMIC DNA]</scope>
    <source>
        <strain evidence="12 13">DSM 14724</strain>
    </source>
</reference>
<protein>
    <recommendedName>
        <fullName evidence="11">CHAT domain-containing protein</fullName>
    </recommendedName>
</protein>
<dbReference type="GO" id="GO:0005871">
    <property type="term" value="C:kinesin complex"/>
    <property type="evidence" value="ECO:0007669"/>
    <property type="project" value="InterPro"/>
</dbReference>
<dbReference type="InterPro" id="IPR019734">
    <property type="entry name" value="TPR_rpt"/>
</dbReference>
<dbReference type="GO" id="GO:0007018">
    <property type="term" value="P:microtubule-based movement"/>
    <property type="evidence" value="ECO:0007669"/>
    <property type="project" value="TreeGrafter"/>
</dbReference>
<dbReference type="STRING" id="394096.DB31_1031"/>
<dbReference type="Pfam" id="PF13374">
    <property type="entry name" value="TPR_10"/>
    <property type="match status" value="2"/>
</dbReference>
<dbReference type="InterPro" id="IPR011990">
    <property type="entry name" value="TPR-like_helical_dom_sf"/>
</dbReference>
<accession>A0A085WFU5</accession>
<gene>
    <name evidence="12" type="ORF">DB31_1031</name>
</gene>
<dbReference type="GO" id="GO:0005874">
    <property type="term" value="C:microtubule"/>
    <property type="evidence" value="ECO:0007669"/>
    <property type="project" value="UniProtKB-KW"/>
</dbReference>
<evidence type="ECO:0000256" key="6">
    <source>
        <dbReference type="ARBA" id="ARBA00022803"/>
    </source>
</evidence>
<dbReference type="Pfam" id="PF12770">
    <property type="entry name" value="CHAT"/>
    <property type="match status" value="1"/>
</dbReference>
<keyword evidence="7" id="KW-0175">Coiled coil</keyword>
<evidence type="ECO:0000256" key="3">
    <source>
        <dbReference type="ARBA" id="ARBA00022490"/>
    </source>
</evidence>
<comment type="subcellular location">
    <subcellularLocation>
        <location evidence="1">Cytoplasm</location>
        <location evidence="1">Cytoskeleton</location>
    </subcellularLocation>
</comment>
<evidence type="ECO:0000259" key="11">
    <source>
        <dbReference type="Pfam" id="PF12770"/>
    </source>
</evidence>
<dbReference type="Gene3D" id="1.25.40.10">
    <property type="entry name" value="Tetratricopeptide repeat domain"/>
    <property type="match status" value="4"/>
</dbReference>
<feature type="repeat" description="TPR" evidence="10">
    <location>
        <begin position="92"/>
        <end position="125"/>
    </location>
</feature>
<evidence type="ECO:0000313" key="13">
    <source>
        <dbReference type="Proteomes" id="UP000028725"/>
    </source>
</evidence>
<dbReference type="GO" id="GO:0005737">
    <property type="term" value="C:cytoplasm"/>
    <property type="evidence" value="ECO:0007669"/>
    <property type="project" value="TreeGrafter"/>
</dbReference>
<dbReference type="PANTHER" id="PTHR45783:SF3">
    <property type="entry name" value="KINESIN LIGHT CHAIN"/>
    <property type="match status" value="1"/>
</dbReference>
<dbReference type="PATRIC" id="fig|394096.3.peg.5375"/>
<name>A0A085WFU5_9BACT</name>
<keyword evidence="13" id="KW-1185">Reference proteome</keyword>
<sequence length="1087" mass="118779">MDARLQEAQKVYDEAMTLYKAGKYPEAVAQGERALALREAALGGKHPGVADCLALLGIIHWTQGDFVQAEPLIQRGLEIREEVLGKNHPDVASSLNNLANLYMQKGLLDQAASLHERALTIRETALGKNHPSVAGSLNNLSNVYRAQGLFDRAEPLIRRSLAIKEASLGKNHPDVASSLNNLANLYLQQGLYAQAEPLYQRALAIREVAHGKDHPEVASALNNLANLYVKRGLYDRAEPLYLRALTLYEVAFDKHHPYVAQTLLYLATLYSDRGLYGRAEPLYLRAIAINEAALGKSHSTVANSIHNLANLYQHQGLYDRAEPLYLRAIAIEEELRGKDHPTVAIYLTSLSSLYQDQGLYDRVEPLQQRALAIKEASFGKDHPEFATSLANLADVYRAQRLYDRAEPLYLRALAIREAVFGKQHPFVADVLHPLANLYQEQGLLGRAEPLHQRALALRESILGKKHPDVATSLNDLALLRLAQDRLGVAVPLFTRAFAVSEQRLRHEALDFSEARLATFLQHLRADEERIYALLRAHPDNASVRRLALSAALLLKGRSVEETAGISRAVYRSLGSEDRDTFERLRGLRTQRAMLALKGPGQGPPTVYAQLKELAEQGDALEADLARRSAPLRALTALPAPAKVMDDVARALPKDGALIELISYLDQPLVPNPGTPEAQQPRQQRYLALALFPDATLRALDLGPAEPIDSAASSLRDALANRDITFQAKAQALYQLAFQPLLPLLGRTRRLFLSPDGQLALVPFAALHDGKQFLVESFDFTYLTSGKDLLPRSQETPPATSVVVLADPAFGAPAQGPAYATAEALAPAERSASLERFFSTPREDLVHRAWNVVPLPGTRQEAEAIQHLLPQAQLFLGPEATKERLMSLPSPGILHLATHGFFLQDAPVVPGTRAVVHFGAMGEDSAASRPPDPLLRSGLILAGARPSTPGASSSPQPPPENALVTALELAGLDLWGTQLVVLSACDTGRGDVKLGQGVYGLRRALVVAGAETVVMSLWKVSDDTTQQLMEAYYRNLLAGQGRATALREAMRWLRATRPEPHSWAPFIVLGRDRPLRGLAAPPPGTPAP</sequence>
<evidence type="ECO:0000313" key="12">
    <source>
        <dbReference type="EMBL" id="KFE66558.1"/>
    </source>
</evidence>
<feature type="domain" description="CHAT" evidence="11">
    <location>
        <begin position="726"/>
        <end position="1069"/>
    </location>
</feature>
<dbReference type="Proteomes" id="UP000028725">
    <property type="component" value="Unassembled WGS sequence"/>
</dbReference>
<evidence type="ECO:0000256" key="2">
    <source>
        <dbReference type="ARBA" id="ARBA00009622"/>
    </source>
</evidence>
<dbReference type="PRINTS" id="PR00381">
    <property type="entry name" value="KINESINLIGHT"/>
</dbReference>
<keyword evidence="4" id="KW-0493">Microtubule</keyword>
<evidence type="ECO:0000256" key="8">
    <source>
        <dbReference type="ARBA" id="ARBA00023175"/>
    </source>
</evidence>